<dbReference type="Gene3D" id="3.10.310.50">
    <property type="match status" value="1"/>
</dbReference>
<feature type="transmembrane region" description="Helical" evidence="1">
    <location>
        <begin position="6"/>
        <end position="24"/>
    </location>
</feature>
<evidence type="ECO:0000256" key="1">
    <source>
        <dbReference type="SAM" id="Phobius"/>
    </source>
</evidence>
<organism evidence="3 4">
    <name type="scientific">Muiribacterium halophilum</name>
    <dbReference type="NCBI Taxonomy" id="2053465"/>
    <lineage>
        <taxon>Bacteria</taxon>
        <taxon>Candidatus Muiribacteriota</taxon>
        <taxon>Candidatus Muiribacteriia</taxon>
        <taxon>Candidatus Muiribacteriales</taxon>
        <taxon>Candidatus Muiribacteriaceae</taxon>
        <taxon>Candidatus Muiribacterium</taxon>
    </lineage>
</organism>
<evidence type="ECO:0000313" key="4">
    <source>
        <dbReference type="Proteomes" id="UP000234857"/>
    </source>
</evidence>
<evidence type="ECO:0000313" key="3">
    <source>
        <dbReference type="EMBL" id="PLX15728.1"/>
    </source>
</evidence>
<protein>
    <recommendedName>
        <fullName evidence="2">TPM domain-containing protein</fullName>
    </recommendedName>
</protein>
<reference evidence="3 4" key="1">
    <citation type="submission" date="2017-11" db="EMBL/GenBank/DDBJ databases">
        <title>Genome-resolved metagenomics identifies genetic mobility, metabolic interactions, and unexpected diversity in perchlorate-reducing communities.</title>
        <authorList>
            <person name="Barnum T.P."/>
            <person name="Figueroa I.A."/>
            <person name="Carlstrom C.I."/>
            <person name="Lucas L.N."/>
            <person name="Engelbrektson A.L."/>
            <person name="Coates J.D."/>
        </authorList>
    </citation>
    <scope>NUCLEOTIDE SEQUENCE [LARGE SCALE GENOMIC DNA]</scope>
    <source>
        <strain evidence="3">BM706</strain>
    </source>
</reference>
<evidence type="ECO:0000259" key="2">
    <source>
        <dbReference type="Pfam" id="PF04536"/>
    </source>
</evidence>
<name>A0A2N5ZAP0_MUIH1</name>
<comment type="caution">
    <text evidence="3">The sequence shown here is derived from an EMBL/GenBank/DDBJ whole genome shotgun (WGS) entry which is preliminary data.</text>
</comment>
<dbReference type="InterPro" id="IPR007621">
    <property type="entry name" value="TPM_dom"/>
</dbReference>
<accession>A0A2N5ZAP0</accession>
<dbReference type="EMBL" id="PKTG01000130">
    <property type="protein sequence ID" value="PLX15728.1"/>
    <property type="molecule type" value="Genomic_DNA"/>
</dbReference>
<feature type="domain" description="TPM" evidence="2">
    <location>
        <begin position="43"/>
        <end position="151"/>
    </location>
</feature>
<proteinExistence type="predicted"/>
<dbReference type="Pfam" id="PF04536">
    <property type="entry name" value="TPM_phosphatase"/>
    <property type="match status" value="1"/>
</dbReference>
<keyword evidence="1" id="KW-0472">Membrane</keyword>
<keyword evidence="1" id="KW-1133">Transmembrane helix</keyword>
<sequence length="301" mass="34741">MKVVKITIFLIFLIFSGIIIYDKMQENFKLESKTDFLELDDTVIDLANFIPVNKRVAIRDRIDVIKNSVGVYFLVITLQDSKGLKSTEFSRLILKKWIKKNSTEDQNALVIAIYKNEPEVNLLFTEDLDFILTKDFSVEIIKDIKTTLEKADEYMKISLKEGKSGDTRYKTIIGDGIFSAIEKMGNELTNARSILLKAEYDLKKHDDVKSDNRIEKVVFDNPIVLTLILSLLGLIGGTFIYFHLKSRCPQCGARLQKEEKVISYPKYSVPGIKENSLHCNVCGYSHREREVFFDKKIFRKR</sequence>
<feature type="transmembrane region" description="Helical" evidence="1">
    <location>
        <begin position="223"/>
        <end position="244"/>
    </location>
</feature>
<gene>
    <name evidence="3" type="ORF">C0601_12175</name>
</gene>
<keyword evidence="1" id="KW-0812">Transmembrane</keyword>
<dbReference type="Proteomes" id="UP000234857">
    <property type="component" value="Unassembled WGS sequence"/>
</dbReference>
<dbReference type="AlphaFoldDB" id="A0A2N5ZAP0"/>